<sequence length="154" mass="16579">MSSSSLREQIITTARAWVKAHNDRDPEAIKAIAAPDFVAHFFPLSLPPQGDKDRGGYAAFQAQAFPLFATYHAAEVDLVVDEAQLKAIVYLDSNGTAAVPGVTDPYKNQYVHKLTLTEDAKLVKVFDSFVDSAGMLAFMGKVFAASGGAPEESK</sequence>
<name>A0AAN6WJC1_9PEZI</name>
<dbReference type="EMBL" id="MU864591">
    <property type="protein sequence ID" value="KAK4182970.1"/>
    <property type="molecule type" value="Genomic_DNA"/>
</dbReference>
<protein>
    <recommendedName>
        <fullName evidence="1">SnoaL-like domain-containing protein</fullName>
    </recommendedName>
</protein>
<accession>A0AAN6WJC1</accession>
<keyword evidence="3" id="KW-1185">Reference proteome</keyword>
<dbReference type="InterPro" id="IPR050977">
    <property type="entry name" value="Fungal_Meroterpenoid_Isomerase"/>
</dbReference>
<feature type="domain" description="SnoaL-like" evidence="1">
    <location>
        <begin position="14"/>
        <end position="124"/>
    </location>
</feature>
<dbReference type="InterPro" id="IPR037401">
    <property type="entry name" value="SnoaL-like"/>
</dbReference>
<dbReference type="Pfam" id="PF12680">
    <property type="entry name" value="SnoaL_2"/>
    <property type="match status" value="1"/>
</dbReference>
<comment type="caution">
    <text evidence="2">The sequence shown here is derived from an EMBL/GenBank/DDBJ whole genome shotgun (WGS) entry which is preliminary data.</text>
</comment>
<organism evidence="2 3">
    <name type="scientific">Podospora australis</name>
    <dbReference type="NCBI Taxonomy" id="1536484"/>
    <lineage>
        <taxon>Eukaryota</taxon>
        <taxon>Fungi</taxon>
        <taxon>Dikarya</taxon>
        <taxon>Ascomycota</taxon>
        <taxon>Pezizomycotina</taxon>
        <taxon>Sordariomycetes</taxon>
        <taxon>Sordariomycetidae</taxon>
        <taxon>Sordariales</taxon>
        <taxon>Podosporaceae</taxon>
        <taxon>Podospora</taxon>
    </lineage>
</organism>
<dbReference type="Gene3D" id="3.10.450.50">
    <property type="match status" value="1"/>
</dbReference>
<proteinExistence type="predicted"/>
<dbReference type="SUPFAM" id="SSF54427">
    <property type="entry name" value="NTF2-like"/>
    <property type="match status" value="1"/>
</dbReference>
<evidence type="ECO:0000313" key="2">
    <source>
        <dbReference type="EMBL" id="KAK4182970.1"/>
    </source>
</evidence>
<dbReference type="AlphaFoldDB" id="A0AAN6WJC1"/>
<evidence type="ECO:0000313" key="3">
    <source>
        <dbReference type="Proteomes" id="UP001302126"/>
    </source>
</evidence>
<dbReference type="PANTHER" id="PTHR39598:SF1">
    <property type="entry name" value="AUSTINOID BIOSYNTHESIS CLUSTERS PROTEIN F-RELATED"/>
    <property type="match status" value="1"/>
</dbReference>
<dbReference type="Proteomes" id="UP001302126">
    <property type="component" value="Unassembled WGS sequence"/>
</dbReference>
<evidence type="ECO:0000259" key="1">
    <source>
        <dbReference type="Pfam" id="PF12680"/>
    </source>
</evidence>
<gene>
    <name evidence="2" type="ORF">QBC35DRAFT_508987</name>
</gene>
<reference evidence="2" key="1">
    <citation type="journal article" date="2023" name="Mol. Phylogenet. Evol.">
        <title>Genome-scale phylogeny and comparative genomics of the fungal order Sordariales.</title>
        <authorList>
            <person name="Hensen N."/>
            <person name="Bonometti L."/>
            <person name="Westerberg I."/>
            <person name="Brannstrom I.O."/>
            <person name="Guillou S."/>
            <person name="Cros-Aarteil S."/>
            <person name="Calhoun S."/>
            <person name="Haridas S."/>
            <person name="Kuo A."/>
            <person name="Mondo S."/>
            <person name="Pangilinan J."/>
            <person name="Riley R."/>
            <person name="LaButti K."/>
            <person name="Andreopoulos B."/>
            <person name="Lipzen A."/>
            <person name="Chen C."/>
            <person name="Yan M."/>
            <person name="Daum C."/>
            <person name="Ng V."/>
            <person name="Clum A."/>
            <person name="Steindorff A."/>
            <person name="Ohm R.A."/>
            <person name="Martin F."/>
            <person name="Silar P."/>
            <person name="Natvig D.O."/>
            <person name="Lalanne C."/>
            <person name="Gautier V."/>
            <person name="Ament-Velasquez S.L."/>
            <person name="Kruys A."/>
            <person name="Hutchinson M.I."/>
            <person name="Powell A.J."/>
            <person name="Barry K."/>
            <person name="Miller A.N."/>
            <person name="Grigoriev I.V."/>
            <person name="Debuchy R."/>
            <person name="Gladieux P."/>
            <person name="Hiltunen Thoren M."/>
            <person name="Johannesson H."/>
        </authorList>
    </citation>
    <scope>NUCLEOTIDE SEQUENCE</scope>
    <source>
        <strain evidence="2">PSN309</strain>
    </source>
</reference>
<dbReference type="PANTHER" id="PTHR39598">
    <property type="entry name" value="AUSTINOL SYNTHESIS PROTEIN F-RELATED"/>
    <property type="match status" value="1"/>
</dbReference>
<dbReference type="InterPro" id="IPR032710">
    <property type="entry name" value="NTF2-like_dom_sf"/>
</dbReference>
<reference evidence="2" key="2">
    <citation type="submission" date="2023-05" db="EMBL/GenBank/DDBJ databases">
        <authorList>
            <consortium name="Lawrence Berkeley National Laboratory"/>
            <person name="Steindorff A."/>
            <person name="Hensen N."/>
            <person name="Bonometti L."/>
            <person name="Westerberg I."/>
            <person name="Brannstrom I.O."/>
            <person name="Guillou S."/>
            <person name="Cros-Aarteil S."/>
            <person name="Calhoun S."/>
            <person name="Haridas S."/>
            <person name="Kuo A."/>
            <person name="Mondo S."/>
            <person name="Pangilinan J."/>
            <person name="Riley R."/>
            <person name="Labutti K."/>
            <person name="Andreopoulos B."/>
            <person name="Lipzen A."/>
            <person name="Chen C."/>
            <person name="Yanf M."/>
            <person name="Daum C."/>
            <person name="Ng V."/>
            <person name="Clum A."/>
            <person name="Ohm R."/>
            <person name="Martin F."/>
            <person name="Silar P."/>
            <person name="Natvig D."/>
            <person name="Lalanne C."/>
            <person name="Gautier V."/>
            <person name="Ament-Velasquez S.L."/>
            <person name="Kruys A."/>
            <person name="Hutchinson M.I."/>
            <person name="Powell A.J."/>
            <person name="Barry K."/>
            <person name="Miller A.N."/>
            <person name="Grigoriev I.V."/>
            <person name="Debuchy R."/>
            <person name="Gladieux P."/>
            <person name="Thoren M.H."/>
            <person name="Johannesson H."/>
        </authorList>
    </citation>
    <scope>NUCLEOTIDE SEQUENCE</scope>
    <source>
        <strain evidence="2">PSN309</strain>
    </source>
</reference>